<sequence length="56" mass="6506">MAVVLFLITFASAYENNAYSAFVVALKKEFFEKIYIDREVVQEATLPYFFDMVRVG</sequence>
<accession>A0AB33IWY3</accession>
<name>A0AB33IWY3_9BACT</name>
<evidence type="ECO:0000313" key="1">
    <source>
        <dbReference type="EMBL" id="BFO73829.1"/>
    </source>
</evidence>
<organism evidence="1">
    <name type="scientific">Prevotella sp. GTC17254</name>
    <dbReference type="NCBI Taxonomy" id="3236794"/>
    <lineage>
        <taxon>Bacteria</taxon>
        <taxon>Pseudomonadati</taxon>
        <taxon>Bacteroidota</taxon>
        <taxon>Bacteroidia</taxon>
        <taxon>Bacteroidales</taxon>
        <taxon>Prevotellaceae</taxon>
        <taxon>Prevotella</taxon>
    </lineage>
</organism>
<dbReference type="EMBL" id="AP035786">
    <property type="protein sequence ID" value="BFO73829.1"/>
    <property type="molecule type" value="Genomic_DNA"/>
</dbReference>
<gene>
    <name evidence="1" type="ORF">GTC17254_14260</name>
</gene>
<proteinExistence type="predicted"/>
<dbReference type="AlphaFoldDB" id="A0AB33IWY3"/>
<reference evidence="1" key="1">
    <citation type="submission" date="2024-07" db="EMBL/GenBank/DDBJ databases">
        <title>Complete genome sequence of Prevotella sp. YM-2024 GTC17254.</title>
        <authorList>
            <person name="Hayashi M."/>
            <person name="Muto Y."/>
            <person name="Tanaka K."/>
            <person name="Niwa H."/>
        </authorList>
    </citation>
    <scope>NUCLEOTIDE SEQUENCE</scope>
    <source>
        <strain evidence="1">GTC17254</strain>
    </source>
</reference>
<protein>
    <submittedName>
        <fullName evidence="1">Uncharacterized protein</fullName>
    </submittedName>
</protein>